<dbReference type="Pfam" id="PF19278">
    <property type="entry name" value="Hydant_A_C"/>
    <property type="match status" value="1"/>
</dbReference>
<sequence length="705" mass="74576">MARRGWRDRGGRPVSPETTRKPTSLARVGIDVGGTFTDFVLYDPAAGRLTHHKQPSTPQDPSRAVAEGLLALLEKAALPPARLGLLMHGTTIGLNAIIQRKGARVALVVTEGFRDVLEIGRSRMPSSLNFHARKETPLVPRAEVVEIHARLNAAGQPTRRPDDAELDRVAAALRRLAPDAVALMLINGYAEPEFEQGVAEALITRLPGLPISSAAVIWPEIREYERTLVACMNAAIQPLMQNYFDLLQQRLVAQGTAPPLFITASNGGSLSLGTARARPVETLLSGPASGVMAATRLARQAEVPRIITFDMGGTSSDIAIAAEGQPEFATRTEIGGLPLVLPVVAVSAIGAGGGSILRVDAHGVLKVGPESAGATPGPVAYGLGGTRPTVTDCYLVTGLIDPARFLGGRLKLDRDAARRALAEVAAQLGIEGPEAAERAAWGALRVATSGMVTEMFKTMASRGLDPASFALMPFGGAGPTHASLLAEDAGIGQVVVPVGAATFCAFGAASADLRRDYARSLRRRLDAAGAALLAQRLQALEEEARGWLAGEGGLARAVTFQRAADMRYAGQAYELRVELPRAEMAPDALAEAFHQVHERLYGFRDTTAAIDIGTARLAILGEVEPILLPPLPASEASPEPYARRPVFLGEVWVEAAIHDRSMLRAGQWMTGPAIIEQSDTTTPLLPGWAASVDPQGNLHLTRVTP</sequence>
<evidence type="ECO:0000313" key="6">
    <source>
        <dbReference type="Proteomes" id="UP001518990"/>
    </source>
</evidence>
<dbReference type="EMBL" id="JACTNF010000006">
    <property type="protein sequence ID" value="MBO1074578.1"/>
    <property type="molecule type" value="Genomic_DNA"/>
</dbReference>
<evidence type="ECO:0000259" key="4">
    <source>
        <dbReference type="Pfam" id="PF19278"/>
    </source>
</evidence>
<name>A0ABS3KAT2_9PROT</name>
<evidence type="ECO:0000259" key="2">
    <source>
        <dbReference type="Pfam" id="PF01968"/>
    </source>
</evidence>
<dbReference type="Pfam" id="PF01968">
    <property type="entry name" value="Hydantoinase_A"/>
    <property type="match status" value="1"/>
</dbReference>
<dbReference type="InterPro" id="IPR043129">
    <property type="entry name" value="ATPase_NBD"/>
</dbReference>
<dbReference type="Proteomes" id="UP001518990">
    <property type="component" value="Unassembled WGS sequence"/>
</dbReference>
<feature type="domain" description="Acetophenone carboxylase-like C-terminal" evidence="4">
    <location>
        <begin position="530"/>
        <end position="701"/>
    </location>
</feature>
<dbReference type="Gene3D" id="3.30.420.40">
    <property type="match status" value="1"/>
</dbReference>
<evidence type="ECO:0000259" key="3">
    <source>
        <dbReference type="Pfam" id="PF05378"/>
    </source>
</evidence>
<comment type="caution">
    <text evidence="5">The sequence shown here is derived from an EMBL/GenBank/DDBJ whole genome shotgun (WGS) entry which is preliminary data.</text>
</comment>
<dbReference type="PANTHER" id="PTHR11365:SF23">
    <property type="entry name" value="HYPOTHETICAL 5-OXOPROLINASE (EUROFUNG)-RELATED"/>
    <property type="match status" value="1"/>
</dbReference>
<dbReference type="SUPFAM" id="SSF53067">
    <property type="entry name" value="Actin-like ATPase domain"/>
    <property type="match status" value="1"/>
</dbReference>
<proteinExistence type="predicted"/>
<feature type="domain" description="Hydantoinase A/oxoprolinase" evidence="2">
    <location>
        <begin position="226"/>
        <end position="516"/>
    </location>
</feature>
<organism evidence="5 6">
    <name type="scientific">Roseomonas marmotae</name>
    <dbReference type="NCBI Taxonomy" id="2768161"/>
    <lineage>
        <taxon>Bacteria</taxon>
        <taxon>Pseudomonadati</taxon>
        <taxon>Pseudomonadota</taxon>
        <taxon>Alphaproteobacteria</taxon>
        <taxon>Acetobacterales</taxon>
        <taxon>Roseomonadaceae</taxon>
        <taxon>Roseomonas</taxon>
    </lineage>
</organism>
<accession>A0ABS3KAT2</accession>
<dbReference type="InterPro" id="IPR008040">
    <property type="entry name" value="Hydant_A_N"/>
</dbReference>
<dbReference type="PANTHER" id="PTHR11365">
    <property type="entry name" value="5-OXOPROLINASE RELATED"/>
    <property type="match status" value="1"/>
</dbReference>
<reference evidence="5 6" key="1">
    <citation type="submission" date="2020-09" db="EMBL/GenBank/DDBJ databases">
        <title>Roseomonas.</title>
        <authorList>
            <person name="Zhu W."/>
        </authorList>
    </citation>
    <scope>NUCLEOTIDE SEQUENCE [LARGE SCALE GENOMIC DNA]</scope>
    <source>
        <strain evidence="5 6">1311</strain>
    </source>
</reference>
<gene>
    <name evidence="5" type="ORF">IAI60_08145</name>
</gene>
<evidence type="ECO:0000313" key="5">
    <source>
        <dbReference type="EMBL" id="MBO1074578.1"/>
    </source>
</evidence>
<dbReference type="Pfam" id="PF05378">
    <property type="entry name" value="Hydant_A_N"/>
    <property type="match status" value="1"/>
</dbReference>
<evidence type="ECO:0000256" key="1">
    <source>
        <dbReference type="SAM" id="MobiDB-lite"/>
    </source>
</evidence>
<feature type="region of interest" description="Disordered" evidence="1">
    <location>
        <begin position="1"/>
        <end position="23"/>
    </location>
</feature>
<feature type="compositionally biased region" description="Basic and acidic residues" evidence="1">
    <location>
        <begin position="1"/>
        <end position="11"/>
    </location>
</feature>
<dbReference type="InterPro" id="IPR002821">
    <property type="entry name" value="Hydantoinase_A"/>
</dbReference>
<dbReference type="InterPro" id="IPR049517">
    <property type="entry name" value="ACX-like_C"/>
</dbReference>
<protein>
    <submittedName>
        <fullName evidence="5">Hydantoinase/oxoprolinase family protein</fullName>
    </submittedName>
</protein>
<keyword evidence="6" id="KW-1185">Reference proteome</keyword>
<dbReference type="InterPro" id="IPR045079">
    <property type="entry name" value="Oxoprolinase-like"/>
</dbReference>
<feature type="domain" description="Hydantoinase/oxoprolinase N-terminal" evidence="3">
    <location>
        <begin position="27"/>
        <end position="202"/>
    </location>
</feature>